<dbReference type="Gene3D" id="1.20.1440.100">
    <property type="entry name" value="SG protein - dephosphorylation function"/>
    <property type="match status" value="1"/>
</dbReference>
<reference evidence="4" key="1">
    <citation type="journal article" date="2020" name="mSystems">
        <title>Genome- and Community-Level Interaction Insights into Carbon Utilization and Element Cycling Functions of Hydrothermarchaeota in Hydrothermal Sediment.</title>
        <authorList>
            <person name="Zhou Z."/>
            <person name="Liu Y."/>
            <person name="Xu W."/>
            <person name="Pan J."/>
            <person name="Luo Z.H."/>
            <person name="Li M."/>
        </authorList>
    </citation>
    <scope>NUCLEOTIDE SEQUENCE [LARGE SCALE GENOMIC DNA]</scope>
    <source>
        <strain evidence="4">SpSt-767</strain>
    </source>
</reference>
<name>A0A7V6A0Y6_9BACT</name>
<dbReference type="InterPro" id="IPR050582">
    <property type="entry name" value="HAD-like_SerB"/>
</dbReference>
<dbReference type="EMBL" id="DTGR01000007">
    <property type="protein sequence ID" value="HHS28125.1"/>
    <property type="molecule type" value="Genomic_DNA"/>
</dbReference>
<evidence type="ECO:0000256" key="3">
    <source>
        <dbReference type="ARBA" id="ARBA00022842"/>
    </source>
</evidence>
<proteinExistence type="predicted"/>
<comment type="caution">
    <text evidence="4">The sequence shown here is derived from an EMBL/GenBank/DDBJ whole genome shotgun (WGS) entry which is preliminary data.</text>
</comment>
<accession>A0A7V6A0Y6</accession>
<dbReference type="Gene3D" id="3.40.50.1000">
    <property type="entry name" value="HAD superfamily/HAD-like"/>
    <property type="match status" value="1"/>
</dbReference>
<sequence>MKAAAIFDVDGTLVQGGTERLFFRYLVQTGKLSLPRAFGFLARLAAAPGERFCNKSYLAGVSVAEMEHLGRRCFEEVILPRLRPAAVARLQAHRSGGRKIILLTGSLTFLMLPLQKHLDADWLIATELMQVNGRFTGAISGMHPRGENKRLLLEKLAHSQGLDLACSSAYGNHEEDIPLLGSVGHPVAVSPTRALKRLARERGWPVEYF</sequence>
<dbReference type="PANTHER" id="PTHR43344:SF13">
    <property type="entry name" value="PHOSPHATASE RV3661-RELATED"/>
    <property type="match status" value="1"/>
</dbReference>
<keyword evidence="1" id="KW-0479">Metal-binding</keyword>
<organism evidence="4">
    <name type="scientific">Desulfobacca acetoxidans</name>
    <dbReference type="NCBI Taxonomy" id="60893"/>
    <lineage>
        <taxon>Bacteria</taxon>
        <taxon>Pseudomonadati</taxon>
        <taxon>Thermodesulfobacteriota</taxon>
        <taxon>Desulfobaccia</taxon>
        <taxon>Desulfobaccales</taxon>
        <taxon>Desulfobaccaceae</taxon>
        <taxon>Desulfobacca</taxon>
    </lineage>
</organism>
<dbReference type="AlphaFoldDB" id="A0A7V6A0Y6"/>
<dbReference type="NCBIfam" id="TIGR01488">
    <property type="entry name" value="HAD-SF-IB"/>
    <property type="match status" value="1"/>
</dbReference>
<dbReference type="SUPFAM" id="SSF56784">
    <property type="entry name" value="HAD-like"/>
    <property type="match status" value="1"/>
</dbReference>
<dbReference type="PANTHER" id="PTHR43344">
    <property type="entry name" value="PHOSPHOSERINE PHOSPHATASE"/>
    <property type="match status" value="1"/>
</dbReference>
<gene>
    <name evidence="4" type="ORF">ENV52_00280</name>
</gene>
<dbReference type="GO" id="GO:0016787">
    <property type="term" value="F:hydrolase activity"/>
    <property type="evidence" value="ECO:0007669"/>
    <property type="project" value="UniProtKB-KW"/>
</dbReference>
<keyword evidence="2 4" id="KW-0378">Hydrolase</keyword>
<dbReference type="InterPro" id="IPR006385">
    <property type="entry name" value="HAD_hydro_SerB1"/>
</dbReference>
<protein>
    <submittedName>
        <fullName evidence="4">HAD-IB family hydrolase</fullName>
    </submittedName>
</protein>
<evidence type="ECO:0000313" key="4">
    <source>
        <dbReference type="EMBL" id="HHS28125.1"/>
    </source>
</evidence>
<dbReference type="InterPro" id="IPR036412">
    <property type="entry name" value="HAD-like_sf"/>
</dbReference>
<evidence type="ECO:0000256" key="1">
    <source>
        <dbReference type="ARBA" id="ARBA00022723"/>
    </source>
</evidence>
<dbReference type="GO" id="GO:0046872">
    <property type="term" value="F:metal ion binding"/>
    <property type="evidence" value="ECO:0007669"/>
    <property type="project" value="UniProtKB-KW"/>
</dbReference>
<dbReference type="NCBIfam" id="TIGR01490">
    <property type="entry name" value="HAD-SF-IB-hyp1"/>
    <property type="match status" value="1"/>
</dbReference>
<keyword evidence="3" id="KW-0460">Magnesium</keyword>
<dbReference type="Pfam" id="PF12710">
    <property type="entry name" value="HAD"/>
    <property type="match status" value="1"/>
</dbReference>
<dbReference type="InterPro" id="IPR023214">
    <property type="entry name" value="HAD_sf"/>
</dbReference>
<evidence type="ECO:0000256" key="2">
    <source>
        <dbReference type="ARBA" id="ARBA00022801"/>
    </source>
</evidence>